<evidence type="ECO:0000313" key="3">
    <source>
        <dbReference type="Proteomes" id="UP001175000"/>
    </source>
</evidence>
<feature type="compositionally biased region" description="Polar residues" evidence="1">
    <location>
        <begin position="282"/>
        <end position="292"/>
    </location>
</feature>
<gene>
    <name evidence="2" type="ORF">B0T14DRAFT_606780</name>
</gene>
<dbReference type="EMBL" id="JAULSU010000006">
    <property type="protein sequence ID" value="KAK0614505.1"/>
    <property type="molecule type" value="Genomic_DNA"/>
</dbReference>
<evidence type="ECO:0000256" key="1">
    <source>
        <dbReference type="SAM" id="MobiDB-lite"/>
    </source>
</evidence>
<dbReference type="AlphaFoldDB" id="A0AA39WFP1"/>
<protein>
    <submittedName>
        <fullName evidence="2">Uncharacterized protein</fullName>
    </submittedName>
</protein>
<feature type="compositionally biased region" description="Polar residues" evidence="1">
    <location>
        <begin position="171"/>
        <end position="198"/>
    </location>
</feature>
<reference evidence="2" key="1">
    <citation type="submission" date="2023-06" db="EMBL/GenBank/DDBJ databases">
        <title>Genome-scale phylogeny and comparative genomics of the fungal order Sordariales.</title>
        <authorList>
            <consortium name="Lawrence Berkeley National Laboratory"/>
            <person name="Hensen N."/>
            <person name="Bonometti L."/>
            <person name="Westerberg I."/>
            <person name="Brannstrom I.O."/>
            <person name="Guillou S."/>
            <person name="Cros-Aarteil S."/>
            <person name="Calhoun S."/>
            <person name="Haridas S."/>
            <person name="Kuo A."/>
            <person name="Mondo S."/>
            <person name="Pangilinan J."/>
            <person name="Riley R."/>
            <person name="Labutti K."/>
            <person name="Andreopoulos B."/>
            <person name="Lipzen A."/>
            <person name="Chen C."/>
            <person name="Yanf M."/>
            <person name="Daum C."/>
            <person name="Ng V."/>
            <person name="Clum A."/>
            <person name="Steindorff A."/>
            <person name="Ohm R."/>
            <person name="Martin F."/>
            <person name="Silar P."/>
            <person name="Natvig D."/>
            <person name="Lalanne C."/>
            <person name="Gautier V."/>
            <person name="Ament-Velasquez S.L."/>
            <person name="Kruys A."/>
            <person name="Hutchinson M.I."/>
            <person name="Powell A.J."/>
            <person name="Barry K."/>
            <person name="Miller A.N."/>
            <person name="Grigoriev I.V."/>
            <person name="Debuchy R."/>
            <person name="Gladieux P."/>
            <person name="Thoren M.H."/>
            <person name="Johannesson H."/>
        </authorList>
    </citation>
    <scope>NUCLEOTIDE SEQUENCE</scope>
    <source>
        <strain evidence="2">CBS 606.72</strain>
    </source>
</reference>
<feature type="region of interest" description="Disordered" evidence="1">
    <location>
        <begin position="62"/>
        <end position="303"/>
    </location>
</feature>
<dbReference type="Proteomes" id="UP001175000">
    <property type="component" value="Unassembled WGS sequence"/>
</dbReference>
<feature type="compositionally biased region" description="Basic residues" evidence="1">
    <location>
        <begin position="236"/>
        <end position="249"/>
    </location>
</feature>
<organism evidence="2 3">
    <name type="scientific">Immersiella caudata</name>
    <dbReference type="NCBI Taxonomy" id="314043"/>
    <lineage>
        <taxon>Eukaryota</taxon>
        <taxon>Fungi</taxon>
        <taxon>Dikarya</taxon>
        <taxon>Ascomycota</taxon>
        <taxon>Pezizomycotina</taxon>
        <taxon>Sordariomycetes</taxon>
        <taxon>Sordariomycetidae</taxon>
        <taxon>Sordariales</taxon>
        <taxon>Lasiosphaeriaceae</taxon>
        <taxon>Immersiella</taxon>
    </lineage>
</organism>
<sequence>MMIGMGVDRLGGPSFYFEGNKPVGAAGARRPSVRVKLKPLSKPSKPLRKFDIDLERLARVGGLNTGAGSEPEGAPLADTTSHHRSLRQKPNDGKYPTPSGAPSIPTYSSLRKQIRREGKTVPSDISAIPPDRLIDGHSRRVSMIHPKRTDQKLQDKTAKRRSNPLEPGKSSMPTARSQPTATGEKTLAGPSSNPSLTPEQKKSLDETGNYMKKLMLEASGEGPLPDDMTTEPGGAVRRRRRKAEKRQRKSSGEALDLGEDDLMPPPMPPLPFMSEIPAADLGSTTRATVSSRETSKTDTPLPPFHAATARYFEAVDARRAAKGKAMLTNALRATQSARDLRGNAAGA</sequence>
<keyword evidence="3" id="KW-1185">Reference proteome</keyword>
<feature type="compositionally biased region" description="Basic and acidic residues" evidence="1">
    <location>
        <begin position="147"/>
        <end position="157"/>
    </location>
</feature>
<evidence type="ECO:0000313" key="2">
    <source>
        <dbReference type="EMBL" id="KAK0614505.1"/>
    </source>
</evidence>
<name>A0AA39WFP1_9PEZI</name>
<comment type="caution">
    <text evidence="2">The sequence shown here is derived from an EMBL/GenBank/DDBJ whole genome shotgun (WGS) entry which is preliminary data.</text>
</comment>
<accession>A0AA39WFP1</accession>
<proteinExistence type="predicted"/>